<dbReference type="CDD" id="cd16429">
    <property type="entry name" value="VirB10"/>
    <property type="match status" value="1"/>
</dbReference>
<keyword evidence="3 7" id="KW-0812">Transmembrane</keyword>
<evidence type="ECO:0000313" key="9">
    <source>
        <dbReference type="Proteomes" id="UP000494363"/>
    </source>
</evidence>
<evidence type="ECO:0000313" key="8">
    <source>
        <dbReference type="EMBL" id="CAB3767550.1"/>
    </source>
</evidence>
<dbReference type="EMBL" id="CADIKH010000033">
    <property type="protein sequence ID" value="CAB3767550.1"/>
    <property type="molecule type" value="Genomic_DNA"/>
</dbReference>
<dbReference type="InterPro" id="IPR042217">
    <property type="entry name" value="T4SS_VirB10/TrbI"/>
</dbReference>
<keyword evidence="4 7" id="KW-1133">Transmembrane helix</keyword>
<evidence type="ECO:0008006" key="10">
    <source>
        <dbReference type="Google" id="ProtNLM"/>
    </source>
</evidence>
<comment type="subcellular location">
    <subcellularLocation>
        <location evidence="1">Membrane</location>
        <topology evidence="1">Single-pass membrane protein</topology>
    </subcellularLocation>
</comment>
<evidence type="ECO:0000256" key="7">
    <source>
        <dbReference type="SAM" id="Phobius"/>
    </source>
</evidence>
<feature type="region of interest" description="Disordered" evidence="6">
    <location>
        <begin position="127"/>
        <end position="154"/>
    </location>
</feature>
<dbReference type="GO" id="GO:0016020">
    <property type="term" value="C:membrane"/>
    <property type="evidence" value="ECO:0007669"/>
    <property type="project" value="UniProtKB-SubCell"/>
</dbReference>
<accession>A0A6J5ELV7</accession>
<gene>
    <name evidence="8" type="ORF">LMG29542_05645</name>
</gene>
<name>A0A6J5ELV7_9BURK</name>
<evidence type="ECO:0000256" key="1">
    <source>
        <dbReference type="ARBA" id="ARBA00004167"/>
    </source>
</evidence>
<dbReference type="RefSeq" id="WP_175229743.1">
    <property type="nucleotide sequence ID" value="NZ_CADIKH010000033.1"/>
</dbReference>
<dbReference type="Pfam" id="PF03743">
    <property type="entry name" value="TrbI"/>
    <property type="match status" value="1"/>
</dbReference>
<evidence type="ECO:0000256" key="2">
    <source>
        <dbReference type="ARBA" id="ARBA00010265"/>
    </source>
</evidence>
<feature type="transmembrane region" description="Helical" evidence="7">
    <location>
        <begin position="21"/>
        <end position="39"/>
    </location>
</feature>
<dbReference type="InterPro" id="IPR005498">
    <property type="entry name" value="T4SS_VirB10/TraB/TrbI"/>
</dbReference>
<comment type="similarity">
    <text evidence="2">Belongs to the TrbI/VirB10 family.</text>
</comment>
<sequence length="441" mass="45471">MTNKSIIDPEASEGGMPKKNMHWKIVSILAAVVVVAAYIKFGGKNVHRHEFNPTPPHVSELGPPADPSSIDKDKQAAEQNVQLEKIQEGKQKADALKKQQELAAAQSANSGRLGVAPAVTPGASSTVGLPAGGALPPLPPTMTGKGANGGRGVADSDREAMIRNSPVLVKSNSAQPASSQGNMPPGYAPPQMTDLQRSELSSASDMNSILKNMPGTQGGNGPGAGAAANAQWLTDYNSKLADHSSETGYSPPSKYYVRSNTLVQAVTTRMVNSDLSGPIEMSVVSDVYDSVTGTQIMIPAGSTISGANNGDIRLGQSRIEAAVGRICRPDGVCVDAPGSQGADSSGATGLTGDVNNHILEIFATAIIPAAIAYATTPSNSGNNNVYAGGSSPLNSAGQIMVQTSQTVLNRYNNIPPTIIVPPGSPVSIVIGKDLVLPPYHR</sequence>
<protein>
    <recommendedName>
        <fullName evidence="10">Bacterial conjugation TrbI-like protein</fullName>
    </recommendedName>
</protein>
<evidence type="ECO:0000256" key="6">
    <source>
        <dbReference type="SAM" id="MobiDB-lite"/>
    </source>
</evidence>
<reference evidence="8 9" key="1">
    <citation type="submission" date="2020-04" db="EMBL/GenBank/DDBJ databases">
        <authorList>
            <person name="De Canck E."/>
        </authorList>
    </citation>
    <scope>NUCLEOTIDE SEQUENCE [LARGE SCALE GENOMIC DNA]</scope>
    <source>
        <strain evidence="8 9">LMG 29542</strain>
    </source>
</reference>
<keyword evidence="9" id="KW-1185">Reference proteome</keyword>
<feature type="compositionally biased region" description="Polar residues" evidence="6">
    <location>
        <begin position="170"/>
        <end position="182"/>
    </location>
</feature>
<feature type="region of interest" description="Disordered" evidence="6">
    <location>
        <begin position="50"/>
        <end position="79"/>
    </location>
</feature>
<proteinExistence type="inferred from homology"/>
<organism evidence="8 9">
    <name type="scientific">Paraburkholderia humisilvae</name>
    <dbReference type="NCBI Taxonomy" id="627669"/>
    <lineage>
        <taxon>Bacteria</taxon>
        <taxon>Pseudomonadati</taxon>
        <taxon>Pseudomonadota</taxon>
        <taxon>Betaproteobacteria</taxon>
        <taxon>Burkholderiales</taxon>
        <taxon>Burkholderiaceae</taxon>
        <taxon>Paraburkholderia</taxon>
    </lineage>
</organism>
<dbReference type="Proteomes" id="UP000494363">
    <property type="component" value="Unassembled WGS sequence"/>
</dbReference>
<keyword evidence="5 7" id="KW-0472">Membrane</keyword>
<evidence type="ECO:0000256" key="4">
    <source>
        <dbReference type="ARBA" id="ARBA00022989"/>
    </source>
</evidence>
<dbReference type="Gene3D" id="2.40.128.260">
    <property type="entry name" value="Type IV secretion system, VirB10/TraB/TrbI"/>
    <property type="match status" value="1"/>
</dbReference>
<evidence type="ECO:0000256" key="3">
    <source>
        <dbReference type="ARBA" id="ARBA00022692"/>
    </source>
</evidence>
<evidence type="ECO:0000256" key="5">
    <source>
        <dbReference type="ARBA" id="ARBA00023136"/>
    </source>
</evidence>
<feature type="region of interest" description="Disordered" evidence="6">
    <location>
        <begin position="169"/>
        <end position="191"/>
    </location>
</feature>
<dbReference type="AlphaFoldDB" id="A0A6J5ELV7"/>